<dbReference type="OrthoDB" id="6779338at2759"/>
<gene>
    <name evidence="5" type="ORF">PSYICH_LOCUS14245</name>
</gene>
<organism evidence="5 6">
    <name type="scientific">Psylliodes chrysocephalus</name>
    <dbReference type="NCBI Taxonomy" id="3402493"/>
    <lineage>
        <taxon>Eukaryota</taxon>
        <taxon>Metazoa</taxon>
        <taxon>Ecdysozoa</taxon>
        <taxon>Arthropoda</taxon>
        <taxon>Hexapoda</taxon>
        <taxon>Insecta</taxon>
        <taxon>Pterygota</taxon>
        <taxon>Neoptera</taxon>
        <taxon>Endopterygota</taxon>
        <taxon>Coleoptera</taxon>
        <taxon>Polyphaga</taxon>
        <taxon>Cucujiformia</taxon>
        <taxon>Chrysomeloidea</taxon>
        <taxon>Chrysomelidae</taxon>
        <taxon>Galerucinae</taxon>
        <taxon>Alticini</taxon>
        <taxon>Psylliodes</taxon>
    </lineage>
</organism>
<dbReference type="GO" id="GO:0008234">
    <property type="term" value="F:cysteine-type peptidase activity"/>
    <property type="evidence" value="ECO:0007669"/>
    <property type="project" value="InterPro"/>
</dbReference>
<evidence type="ECO:0000256" key="2">
    <source>
        <dbReference type="ARBA" id="ARBA00022670"/>
    </source>
</evidence>
<dbReference type="Pfam" id="PF02902">
    <property type="entry name" value="Peptidase_C48"/>
    <property type="match status" value="1"/>
</dbReference>
<dbReference type="EMBL" id="OV651820">
    <property type="protein sequence ID" value="CAH1114929.1"/>
    <property type="molecule type" value="Genomic_DNA"/>
</dbReference>
<keyword evidence="6" id="KW-1185">Reference proteome</keyword>
<reference evidence="5" key="1">
    <citation type="submission" date="2022-01" db="EMBL/GenBank/DDBJ databases">
        <authorList>
            <person name="King R."/>
        </authorList>
    </citation>
    <scope>NUCLEOTIDE SEQUENCE</scope>
</reference>
<name>A0A9P0DAP4_9CUCU</name>
<keyword evidence="2" id="KW-0645">Protease</keyword>
<proteinExistence type="inferred from homology"/>
<dbReference type="GO" id="GO:0006508">
    <property type="term" value="P:proteolysis"/>
    <property type="evidence" value="ECO:0007669"/>
    <property type="project" value="UniProtKB-KW"/>
</dbReference>
<keyword evidence="3" id="KW-0378">Hydrolase</keyword>
<dbReference type="Gene3D" id="3.40.395.10">
    <property type="entry name" value="Adenoviral Proteinase, Chain A"/>
    <property type="match status" value="1"/>
</dbReference>
<evidence type="ECO:0000256" key="3">
    <source>
        <dbReference type="ARBA" id="ARBA00022801"/>
    </source>
</evidence>
<evidence type="ECO:0000313" key="5">
    <source>
        <dbReference type="EMBL" id="CAH1114929.1"/>
    </source>
</evidence>
<protein>
    <recommendedName>
        <fullName evidence="4">Ubiquitin-like protease family profile domain-containing protein</fullName>
    </recommendedName>
</protein>
<evidence type="ECO:0000256" key="1">
    <source>
        <dbReference type="ARBA" id="ARBA00005234"/>
    </source>
</evidence>
<feature type="domain" description="Ubiquitin-like protease family profile" evidence="4">
    <location>
        <begin position="599"/>
        <end position="768"/>
    </location>
</feature>
<dbReference type="AlphaFoldDB" id="A0A9P0DAP4"/>
<evidence type="ECO:0000313" key="6">
    <source>
        <dbReference type="Proteomes" id="UP001153636"/>
    </source>
</evidence>
<comment type="similarity">
    <text evidence="1">Belongs to the peptidase C48 family.</text>
</comment>
<dbReference type="Proteomes" id="UP001153636">
    <property type="component" value="Chromosome 8"/>
</dbReference>
<dbReference type="InterPro" id="IPR038765">
    <property type="entry name" value="Papain-like_cys_pep_sf"/>
</dbReference>
<dbReference type="SUPFAM" id="SSF54001">
    <property type="entry name" value="Cysteine proteinases"/>
    <property type="match status" value="1"/>
</dbReference>
<sequence length="853" mass="99563">MLAQKISSENNTSHDLDNNWLCFLEKLRLTFLNDWPDRKCPGYIQQLSRYPFYLILFSGEHLDVLITKSKQNFTFMNFDATGKIVAPIPETNTPILYYALIIEGSSSNKYGQLPIAEFISAVQSTLYITIFLSTFITALKTRTGGKNIINKIEVDFCIASIQAIMKAFNDINLSSYLSNIYTWAQKSILPENILNITVIHICSVHTLRATIRKINYYRANRKLRQIAKMFVTELIHAKTLKEAEEIFEDMMIVFCSKFDGDSVRNAVKKLKQLHITLHDESDIPDPTTTNNEKTSTSYIVDDDDNTLDIESSLRHSSPFHLHFANYFENNRHNIENKSIENVNTNSLYLPEFFEYFQEYYLPFFPLWSAMVIAYFGILRESNASVEGWFKILKHHILNKQINIPVSRLVRILSNEIKPRITERKYSLITSRQRKNAQHKKHNEIIRNTDENNEFTNKNFNITNANKIIIKQHLKINKNKMKGIPWDLACESWDRSKRYFCIPKYLKDAEGLIQLEKRVRAEKILKLENLQNVKEKDSSCNKKLNVEKLEICTKKTDLKNLEKKEQITLSQNLISNLNSLRQVSCYPPSFVTKKIYLYGLYLDRTSWKTMLPNEEIDDNIINSFLILIQNIASNNNFDILCFETFLAEQILTHNHIPNGFHRWAQKVKIWTHQIWVVPVGDRSKNHWSLLIVNLRHKCLVYLDSLHLDPPTGLINQMVDFINYHTENKLNIDWTEWVLYVPKDIPTQVSKQKSTANNCGTHILTWAFLLAISSYVFFTEDDMPNIRMGIVTLLQSTDENKNRQQNIEKNRNSIFTEGKLSKSMIIDNKTCYSKFTSTRLSIHSRIFLIIKASYD</sequence>
<accession>A0A9P0DAP4</accession>
<dbReference type="PROSITE" id="PS50600">
    <property type="entry name" value="ULP_PROTEASE"/>
    <property type="match status" value="1"/>
</dbReference>
<evidence type="ECO:0000259" key="4">
    <source>
        <dbReference type="PROSITE" id="PS50600"/>
    </source>
</evidence>
<dbReference type="InterPro" id="IPR003653">
    <property type="entry name" value="Peptidase_C48_C"/>
</dbReference>